<dbReference type="SUPFAM" id="SSF52540">
    <property type="entry name" value="P-loop containing nucleoside triphosphate hydrolases"/>
    <property type="match status" value="1"/>
</dbReference>
<protein>
    <recommendedName>
        <fullName evidence="2">Bacterial type II secretion system protein E domain-containing protein</fullName>
    </recommendedName>
</protein>
<name>X1KH97_9ZZZZ</name>
<dbReference type="Pfam" id="PF00437">
    <property type="entry name" value="T2SSE"/>
    <property type="match status" value="1"/>
</dbReference>
<feature type="non-terminal residue" evidence="3">
    <location>
        <position position="139"/>
    </location>
</feature>
<comment type="similarity">
    <text evidence="1">Belongs to the GSP E family.</text>
</comment>
<dbReference type="GO" id="GO:0016887">
    <property type="term" value="F:ATP hydrolysis activity"/>
    <property type="evidence" value="ECO:0007669"/>
    <property type="project" value="InterPro"/>
</dbReference>
<evidence type="ECO:0000256" key="1">
    <source>
        <dbReference type="ARBA" id="ARBA00006611"/>
    </source>
</evidence>
<evidence type="ECO:0000259" key="2">
    <source>
        <dbReference type="Pfam" id="PF00437"/>
    </source>
</evidence>
<sequence length="139" mass="15333">MELKTLLEKMMKVNASDLHLKAGATPVFRVDGKLAAEKGETLTPEVLKTMAYQIMTPSKQETFERMKEMDFAIGVRGIGRFRVNVFLQRGSIAIAIRAIPISIRRIEELNLPLVMKDLALKPRGLVLCTGTTGSGKSTS</sequence>
<accession>X1KH97</accession>
<dbReference type="AlphaFoldDB" id="X1KH97"/>
<comment type="caution">
    <text evidence="3">The sequence shown here is derived from an EMBL/GenBank/DDBJ whole genome shotgun (WGS) entry which is preliminary data.</text>
</comment>
<gene>
    <name evidence="3" type="ORF">S06H3_12183</name>
</gene>
<dbReference type="EMBL" id="BARV01005974">
    <property type="protein sequence ID" value="GAI06053.1"/>
    <property type="molecule type" value="Genomic_DNA"/>
</dbReference>
<dbReference type="InterPro" id="IPR001482">
    <property type="entry name" value="T2SS/T4SS_dom"/>
</dbReference>
<evidence type="ECO:0000313" key="3">
    <source>
        <dbReference type="EMBL" id="GAI06053.1"/>
    </source>
</evidence>
<dbReference type="PANTHER" id="PTHR30486">
    <property type="entry name" value="TWITCHING MOTILITY PROTEIN PILT"/>
    <property type="match status" value="1"/>
</dbReference>
<dbReference type="InterPro" id="IPR050921">
    <property type="entry name" value="T4SS_GSP_E_ATPase"/>
</dbReference>
<dbReference type="Gene3D" id="3.30.450.90">
    <property type="match status" value="1"/>
</dbReference>
<reference evidence="3" key="1">
    <citation type="journal article" date="2014" name="Front. Microbiol.">
        <title>High frequency of phylogenetically diverse reductive dehalogenase-homologous genes in deep subseafloor sedimentary metagenomes.</title>
        <authorList>
            <person name="Kawai M."/>
            <person name="Futagami T."/>
            <person name="Toyoda A."/>
            <person name="Takaki Y."/>
            <person name="Nishi S."/>
            <person name="Hori S."/>
            <person name="Arai W."/>
            <person name="Tsubouchi T."/>
            <person name="Morono Y."/>
            <person name="Uchiyama I."/>
            <person name="Ito T."/>
            <person name="Fujiyama A."/>
            <person name="Inagaki F."/>
            <person name="Takami H."/>
        </authorList>
    </citation>
    <scope>NUCLEOTIDE SEQUENCE</scope>
    <source>
        <strain evidence="3">Expedition CK06-06</strain>
    </source>
</reference>
<feature type="domain" description="Bacterial type II secretion system protein E" evidence="2">
    <location>
        <begin position="3"/>
        <end position="139"/>
    </location>
</feature>
<dbReference type="Gene3D" id="3.40.50.300">
    <property type="entry name" value="P-loop containing nucleotide triphosphate hydrolases"/>
    <property type="match status" value="1"/>
</dbReference>
<dbReference type="InterPro" id="IPR027417">
    <property type="entry name" value="P-loop_NTPase"/>
</dbReference>
<proteinExistence type="inferred from homology"/>
<organism evidence="3">
    <name type="scientific">marine sediment metagenome</name>
    <dbReference type="NCBI Taxonomy" id="412755"/>
    <lineage>
        <taxon>unclassified sequences</taxon>
        <taxon>metagenomes</taxon>
        <taxon>ecological metagenomes</taxon>
    </lineage>
</organism>